<dbReference type="SUPFAM" id="SSF56672">
    <property type="entry name" value="DNA/RNA polymerases"/>
    <property type="match status" value="1"/>
</dbReference>
<evidence type="ECO:0000256" key="5">
    <source>
        <dbReference type="ARBA" id="ARBA00022695"/>
    </source>
</evidence>
<evidence type="ECO:0000256" key="2">
    <source>
        <dbReference type="ARBA" id="ARBA00009493"/>
    </source>
</evidence>
<proteinExistence type="inferred from homology"/>
<feature type="domain" description="DNA-directed RNA polymerase N-terminal" evidence="11">
    <location>
        <begin position="357"/>
        <end position="686"/>
    </location>
</feature>
<evidence type="ECO:0000256" key="6">
    <source>
        <dbReference type="ARBA" id="ARBA00022946"/>
    </source>
</evidence>
<dbReference type="OrthoDB" id="276422at2759"/>
<dbReference type="Proteomes" id="UP000321518">
    <property type="component" value="Unassembled WGS sequence"/>
</dbReference>
<comment type="function">
    <text evidence="10">DNA-dependent RNA polymerase catalyzes the transcription of DNA into RNA using the four ribonucleoside triphosphates as substrates.</text>
</comment>
<organism evidence="12 13">
    <name type="scientific">Rhodotorula toruloides</name>
    <name type="common">Yeast</name>
    <name type="synonym">Rhodosporidium toruloides</name>
    <dbReference type="NCBI Taxonomy" id="5286"/>
    <lineage>
        <taxon>Eukaryota</taxon>
        <taxon>Fungi</taxon>
        <taxon>Dikarya</taxon>
        <taxon>Basidiomycota</taxon>
        <taxon>Pucciniomycotina</taxon>
        <taxon>Microbotryomycetes</taxon>
        <taxon>Sporidiobolales</taxon>
        <taxon>Sporidiobolaceae</taxon>
        <taxon>Rhodotorula</taxon>
    </lineage>
</organism>
<comment type="catalytic activity">
    <reaction evidence="9 10">
        <text>RNA(n) + a ribonucleoside 5'-triphosphate = RNA(n+1) + diphosphate</text>
        <dbReference type="Rhea" id="RHEA:21248"/>
        <dbReference type="Rhea" id="RHEA-COMP:14527"/>
        <dbReference type="Rhea" id="RHEA-COMP:17342"/>
        <dbReference type="ChEBI" id="CHEBI:33019"/>
        <dbReference type="ChEBI" id="CHEBI:61557"/>
        <dbReference type="ChEBI" id="CHEBI:140395"/>
        <dbReference type="EC" id="2.7.7.6"/>
    </reaction>
</comment>
<dbReference type="GO" id="GO:0001018">
    <property type="term" value="F:mitochondrial promoter sequence-specific DNA binding"/>
    <property type="evidence" value="ECO:0007669"/>
    <property type="project" value="TreeGrafter"/>
</dbReference>
<keyword evidence="7" id="KW-0496">Mitochondrion</keyword>
<dbReference type="InterPro" id="IPR024075">
    <property type="entry name" value="DNA-dir_RNA_pol_helix_hairp_sf"/>
</dbReference>
<dbReference type="Gene3D" id="1.10.287.280">
    <property type="match status" value="1"/>
</dbReference>
<evidence type="ECO:0000313" key="12">
    <source>
        <dbReference type="EMBL" id="GEM11519.1"/>
    </source>
</evidence>
<dbReference type="Gene3D" id="1.10.150.20">
    <property type="entry name" value="5' to 3' exonuclease, C-terminal subdomain"/>
    <property type="match status" value="1"/>
</dbReference>
<dbReference type="PROSITE" id="PS00900">
    <property type="entry name" value="RNA_POL_PHAGE_1"/>
    <property type="match status" value="1"/>
</dbReference>
<sequence>MLRTQLRVSSARRLPLTTFLSRISSRHAATALRRPPPTEYVYDGGRPQLYSLPTLPPMPPPLPVDVEPTATRRDTRYGLAVEPGVTLAHHAPAAQEQLAILGVCLSTGNLKRAEEIAKRIVVAWKRAGEAGQLSNVLSPRIHADFIKAYLGRALQPGITPAEAKDAVHRTWTYFDHLFEQQWNVVDPISQRKHGVSGAVDATVMATMLKGFTALGPAFYNPSPESDPERILRPITAILPLMPKAGVELDEILRDPIFALDAPIYFGSVSRTAAVSALIETGEGRTGWGKFKDAVAHSAAEVKRFEEGRDAEFPAEKENVAEVAPAQSDKENVSLGMLKHNLRGLAVNTGRDGMPLSTRQRLLEESSYDAARQLYIHSREQLAQIGKDEGSLQSNWIQQLMFDWHKKLVTALEKIAAGERKDIDSGFRDQDLEPFLQLLPVDKLALITIIEVMRMCGSGTFAADGMKTTRVVLNVGRAVENEHHADALRDSLSSKKLQEELAKIESRGVVNADGSVTPRSQTESLGILWRRELAKREEEGDSTWHPNWTQTIRARVGSVLVSALMEIAEVERTVKHPKTGEQVTEKQPAFSHAYQYMRGTKLGIIKLNPAVSERLDKDPLDITLHPRFLPMLVKPKPWLTWNSGAYLLHQTPMMRTKESEEQVQYLQQASDNHTLDIIFSGLDTLGAVPWKINRKVFDTVVQVWNSGDAFADIPAAAQKLEIPTLEIPKGVMSDPRARDNYRRRVRELMQQKRAAHSMRCDLNYKLEIARAFLGETFYFPHNLDFRGRAYPIPPNLSHIGDDMSRGLLLFAENKPLGERGLRWLKIHVSNLMGFDKASFDEREAFTMEHLEDVFDSADKPLEGRKWWTKADDPWQCLATCIELTNALRSEDPTKYECGLPIHQDGTCNGLQHYAALGGDINGARQVNLDIGDRPADVYSGVAHMVQEIITRDVESGIEEAKLLDGKITRKVVKQTVMTTVYGVTFIGAKNQIERQLKDRGDVPPERLYKCSIYLGRLVLDSIGDLFKGAAAIQTWLNRCARLIAKSIPPQRIEAALQHEKPGKNKTKKALSLSRIPKEQMTSVVWTTPLGLPVCQPYRRPKKKQVQTALQTVHIWDPSIPAEVDPRAQATAFPPNFIHSLDATHMMMTALACKGKIAFASVHDSYWTHACDVDEMSTILRDTFIDLHSQDILGRLRDEFVHRYAGHVVPVSKIPRGLRAATAAEAIKEAEAPPKQVDSQAASELLEELEKEDGVEELTLFNQPKVERAKPKKATKKADDEFGDEAVEAVEAESAVDRTSHDLTGGKLFAASVDSKLVYLRDVLPHPPGKGEFDLERVRDSPYFFN</sequence>
<gene>
    <name evidence="12" type="ORF">Rt10032_c15g5536</name>
</gene>
<name>A0A511KM99_RHOTO</name>
<dbReference type="InterPro" id="IPR029262">
    <property type="entry name" value="RPOL_N"/>
</dbReference>
<dbReference type="PROSITE" id="PS00489">
    <property type="entry name" value="RNA_POL_PHAGE_2"/>
    <property type="match status" value="1"/>
</dbReference>
<dbReference type="EMBL" id="BJWK01000015">
    <property type="protein sequence ID" value="GEM11519.1"/>
    <property type="molecule type" value="Genomic_DNA"/>
</dbReference>
<comment type="caution">
    <text evidence="12">The sequence shown here is derived from an EMBL/GenBank/DDBJ whole genome shotgun (WGS) entry which is preliminary data.</text>
</comment>
<dbReference type="FunFam" id="1.10.287.280:FF:000001">
    <property type="entry name" value="DNA-directed RNA polymerase"/>
    <property type="match status" value="1"/>
</dbReference>
<dbReference type="Gene3D" id="1.10.1320.10">
    <property type="entry name" value="DNA-directed RNA polymerase, N-terminal domain"/>
    <property type="match status" value="1"/>
</dbReference>
<protein>
    <recommendedName>
        <fullName evidence="10">DNA-directed RNA polymerase</fullName>
        <ecNumber evidence="10">2.7.7.6</ecNumber>
    </recommendedName>
</protein>
<dbReference type="Pfam" id="PF00940">
    <property type="entry name" value="RNA_pol"/>
    <property type="match status" value="1"/>
</dbReference>
<reference evidence="12 13" key="1">
    <citation type="submission" date="2019-07" db="EMBL/GenBank/DDBJ databases">
        <title>Rhodotorula toruloides NBRC10032 genome sequencing.</title>
        <authorList>
            <person name="Shida Y."/>
            <person name="Takaku H."/>
            <person name="Ogasawara W."/>
            <person name="Mori K."/>
        </authorList>
    </citation>
    <scope>NUCLEOTIDE SEQUENCE [LARGE SCALE GENOMIC DNA]</scope>
    <source>
        <strain evidence="12 13">NBRC10032</strain>
    </source>
</reference>
<evidence type="ECO:0000256" key="8">
    <source>
        <dbReference type="ARBA" id="ARBA00023163"/>
    </source>
</evidence>
<evidence type="ECO:0000256" key="4">
    <source>
        <dbReference type="ARBA" id="ARBA00022679"/>
    </source>
</evidence>
<evidence type="ECO:0000313" key="13">
    <source>
        <dbReference type="Proteomes" id="UP000321518"/>
    </source>
</evidence>
<evidence type="ECO:0000259" key="11">
    <source>
        <dbReference type="SMART" id="SM01311"/>
    </source>
</evidence>
<comment type="subcellular location">
    <subcellularLocation>
        <location evidence="1">Mitochondrion</location>
    </subcellularLocation>
</comment>
<keyword evidence="5 10" id="KW-0548">Nucleotidyltransferase</keyword>
<dbReference type="SMART" id="SM01311">
    <property type="entry name" value="RPOL_N"/>
    <property type="match status" value="1"/>
</dbReference>
<dbReference type="InterPro" id="IPR043502">
    <property type="entry name" value="DNA/RNA_pol_sf"/>
</dbReference>
<evidence type="ECO:0000256" key="7">
    <source>
        <dbReference type="ARBA" id="ARBA00023128"/>
    </source>
</evidence>
<keyword evidence="4 10" id="KW-0808">Transferase</keyword>
<comment type="similarity">
    <text evidence="2 10">Belongs to the phage and mitochondrial RNA polymerase family.</text>
</comment>
<dbReference type="Pfam" id="PF14700">
    <property type="entry name" value="RPOL_N"/>
    <property type="match status" value="1"/>
</dbReference>
<dbReference type="InterPro" id="IPR037159">
    <property type="entry name" value="RNA_POL_N_sf"/>
</dbReference>
<dbReference type="InterPro" id="IPR002092">
    <property type="entry name" value="DNA-dir_Rpol_phage-type"/>
</dbReference>
<dbReference type="InterPro" id="IPR046950">
    <property type="entry name" value="DNA-dir_Rpol_C_phage-type"/>
</dbReference>
<dbReference type="PANTHER" id="PTHR10102:SF0">
    <property type="entry name" value="DNA-DIRECTED RNA POLYMERASE, MITOCHONDRIAL"/>
    <property type="match status" value="1"/>
</dbReference>
<keyword evidence="8 10" id="KW-0804">Transcription</keyword>
<dbReference type="GO" id="GO:0003899">
    <property type="term" value="F:DNA-directed RNA polymerase activity"/>
    <property type="evidence" value="ECO:0007669"/>
    <property type="project" value="UniProtKB-EC"/>
</dbReference>
<evidence type="ECO:0000256" key="10">
    <source>
        <dbReference type="RuleBase" id="RU003805"/>
    </source>
</evidence>
<evidence type="ECO:0000256" key="3">
    <source>
        <dbReference type="ARBA" id="ARBA00022478"/>
    </source>
</evidence>
<keyword evidence="6" id="KW-0809">Transit peptide</keyword>
<dbReference type="PANTHER" id="PTHR10102">
    <property type="entry name" value="DNA-DIRECTED RNA POLYMERASE, MITOCHONDRIAL"/>
    <property type="match status" value="1"/>
</dbReference>
<accession>A0A511KM99</accession>
<evidence type="ECO:0000256" key="9">
    <source>
        <dbReference type="ARBA" id="ARBA00048552"/>
    </source>
</evidence>
<keyword evidence="3 10" id="KW-0240">DNA-directed RNA polymerase</keyword>
<dbReference type="EC" id="2.7.7.6" evidence="10"/>
<dbReference type="GO" id="GO:0006390">
    <property type="term" value="P:mitochondrial transcription"/>
    <property type="evidence" value="ECO:0007669"/>
    <property type="project" value="TreeGrafter"/>
</dbReference>
<dbReference type="GO" id="GO:0034245">
    <property type="term" value="C:mitochondrial DNA-directed RNA polymerase complex"/>
    <property type="evidence" value="ECO:0007669"/>
    <property type="project" value="TreeGrafter"/>
</dbReference>
<evidence type="ECO:0000256" key="1">
    <source>
        <dbReference type="ARBA" id="ARBA00004173"/>
    </source>
</evidence>
<dbReference type="Gene3D" id="1.10.287.260">
    <property type="match status" value="1"/>
</dbReference>
<dbReference type="FunFam" id="1.10.150.20:FF:000041">
    <property type="entry name" value="DNA-directed RNA polymerase"/>
    <property type="match status" value="1"/>
</dbReference>